<keyword evidence="10 12" id="KW-0560">Oxidoreductase</keyword>
<evidence type="ECO:0000256" key="5">
    <source>
        <dbReference type="ARBA" id="ARBA00013125"/>
    </source>
</evidence>
<evidence type="ECO:0000256" key="2">
    <source>
        <dbReference type="ARBA" id="ARBA00003842"/>
    </source>
</evidence>
<reference evidence="16 17" key="3">
    <citation type="journal article" date="2015" name="Genome Announc.">
        <title>Draft Genome Sequence of the Archiascomycetous Yeast Saitoella complicata.</title>
        <authorList>
            <person name="Yamauchi K."/>
            <person name="Kondo S."/>
            <person name="Hamamoto M."/>
            <person name="Takahashi Y."/>
            <person name="Ogura Y."/>
            <person name="Hayashi T."/>
            <person name="Nishida H."/>
        </authorList>
    </citation>
    <scope>NUCLEOTIDE SEQUENCE [LARGE SCALE GENOMIC DNA]</scope>
    <source>
        <strain evidence="16 17">NRRL Y-17804</strain>
    </source>
</reference>
<keyword evidence="9" id="KW-1133">Transmembrane helix</keyword>
<evidence type="ECO:0000256" key="12">
    <source>
        <dbReference type="PIRNR" id="PIRNR028937"/>
    </source>
</evidence>
<keyword evidence="8" id="KW-0274">FAD</keyword>
<dbReference type="GO" id="GO:0046577">
    <property type="term" value="F:long-chain-alcohol oxidase activity"/>
    <property type="evidence" value="ECO:0007669"/>
    <property type="project" value="UniProtKB-EC"/>
</dbReference>
<keyword evidence="6" id="KW-0285">Flavoprotein</keyword>
<name>A0A0E9NRK8_SAICN</name>
<evidence type="ECO:0000256" key="6">
    <source>
        <dbReference type="ARBA" id="ARBA00022630"/>
    </source>
</evidence>
<dbReference type="GO" id="GO:0050660">
    <property type="term" value="F:flavin adenine dinucleotide binding"/>
    <property type="evidence" value="ECO:0007669"/>
    <property type="project" value="InterPro"/>
</dbReference>
<dbReference type="Pfam" id="PF00732">
    <property type="entry name" value="GMC_oxred_N"/>
    <property type="match status" value="1"/>
</dbReference>
<evidence type="ECO:0000256" key="1">
    <source>
        <dbReference type="ARBA" id="ARBA00000920"/>
    </source>
</evidence>
<evidence type="ECO:0000256" key="7">
    <source>
        <dbReference type="ARBA" id="ARBA00022692"/>
    </source>
</evidence>
<dbReference type="InterPro" id="IPR036188">
    <property type="entry name" value="FAD/NAD-bd_sf"/>
</dbReference>
<feature type="domain" description="Glucose-methanol-choline oxidoreductase N-terminal" evidence="14">
    <location>
        <begin position="246"/>
        <end position="459"/>
    </location>
</feature>
<gene>
    <name evidence="16" type="ORF">G7K_6147-t1</name>
</gene>
<dbReference type="GO" id="GO:0016020">
    <property type="term" value="C:membrane"/>
    <property type="evidence" value="ECO:0007669"/>
    <property type="project" value="UniProtKB-SubCell"/>
</dbReference>
<comment type="caution">
    <text evidence="16">The sequence shown here is derived from an EMBL/GenBank/DDBJ whole genome shotgun (WGS) entry which is preliminary data.</text>
</comment>
<dbReference type="Pfam" id="PF13450">
    <property type="entry name" value="NAD_binding_8"/>
    <property type="match status" value="1"/>
</dbReference>
<accession>A0A0E9NRK8</accession>
<dbReference type="AlphaFoldDB" id="A0A0E9NRK8"/>
<evidence type="ECO:0000313" key="16">
    <source>
        <dbReference type="EMBL" id="GAO52060.1"/>
    </source>
</evidence>
<keyword evidence="11" id="KW-0472">Membrane</keyword>
<evidence type="ECO:0000313" key="17">
    <source>
        <dbReference type="Proteomes" id="UP000033140"/>
    </source>
</evidence>
<evidence type="ECO:0000256" key="4">
    <source>
        <dbReference type="ARBA" id="ARBA00010790"/>
    </source>
</evidence>
<dbReference type="OMA" id="RNVKGCW"/>
<dbReference type="InterPro" id="IPR012400">
    <property type="entry name" value="Long_Oxdase"/>
</dbReference>
<dbReference type="PIRSF" id="PIRSF028937">
    <property type="entry name" value="Lg_Ch_AO"/>
    <property type="match status" value="1"/>
</dbReference>
<comment type="similarity">
    <text evidence="4 12">Belongs to the GMC oxidoreductase family.</text>
</comment>
<dbReference type="RefSeq" id="XP_019026151.1">
    <property type="nucleotide sequence ID" value="XM_019165805.1"/>
</dbReference>
<comment type="subcellular location">
    <subcellularLocation>
        <location evidence="3">Membrane</location>
    </subcellularLocation>
</comment>
<dbReference type="PANTHER" id="PTHR46056">
    <property type="entry name" value="LONG-CHAIN-ALCOHOL OXIDASE"/>
    <property type="match status" value="1"/>
</dbReference>
<dbReference type="PANTHER" id="PTHR46056:SF12">
    <property type="entry name" value="LONG-CHAIN-ALCOHOL OXIDASE"/>
    <property type="match status" value="1"/>
</dbReference>
<comment type="function">
    <text evidence="2">Long-chain fatty alcohol oxidase involved in the omega-oxidation pathway of lipid degradation.</text>
</comment>
<evidence type="ECO:0000256" key="3">
    <source>
        <dbReference type="ARBA" id="ARBA00004370"/>
    </source>
</evidence>
<dbReference type="Pfam" id="PF05199">
    <property type="entry name" value="GMC_oxred_C"/>
    <property type="match status" value="1"/>
</dbReference>
<evidence type="ECO:0000256" key="11">
    <source>
        <dbReference type="ARBA" id="ARBA00023136"/>
    </source>
</evidence>
<reference evidence="16 17" key="2">
    <citation type="journal article" date="2014" name="J. Gen. Appl. Microbiol.">
        <title>The early diverging ascomycetous budding yeast Saitoella complicata has three histone deacetylases belonging to the Clr6, Hos2, and Rpd3 lineages.</title>
        <authorList>
            <person name="Nishida H."/>
            <person name="Matsumoto T."/>
            <person name="Kondo S."/>
            <person name="Hamamoto M."/>
            <person name="Yoshikawa H."/>
        </authorList>
    </citation>
    <scope>NUCLEOTIDE SEQUENCE [LARGE SCALE GENOMIC DNA]</scope>
    <source>
        <strain evidence="16 17">NRRL Y-17804</strain>
    </source>
</reference>
<proteinExistence type="inferred from homology"/>
<evidence type="ECO:0000256" key="8">
    <source>
        <dbReference type="ARBA" id="ARBA00022827"/>
    </source>
</evidence>
<organism evidence="16 17">
    <name type="scientific">Saitoella complicata (strain BCRC 22490 / CBS 7301 / JCM 7358 / NBRC 10748 / NRRL Y-17804)</name>
    <dbReference type="NCBI Taxonomy" id="698492"/>
    <lineage>
        <taxon>Eukaryota</taxon>
        <taxon>Fungi</taxon>
        <taxon>Dikarya</taxon>
        <taxon>Ascomycota</taxon>
        <taxon>Taphrinomycotina</taxon>
        <taxon>Taphrinomycotina incertae sedis</taxon>
        <taxon>Saitoella</taxon>
    </lineage>
</organism>
<evidence type="ECO:0000259" key="15">
    <source>
        <dbReference type="Pfam" id="PF05199"/>
    </source>
</evidence>
<comment type="catalytic activity">
    <reaction evidence="1 12">
        <text>a long-chain primary fatty alcohol + O2 = a long-chain fatty aldehyde + H2O2</text>
        <dbReference type="Rhea" id="RHEA:22756"/>
        <dbReference type="ChEBI" id="CHEBI:15379"/>
        <dbReference type="ChEBI" id="CHEBI:16240"/>
        <dbReference type="ChEBI" id="CHEBI:17176"/>
        <dbReference type="ChEBI" id="CHEBI:77396"/>
        <dbReference type="EC" id="1.1.3.20"/>
    </reaction>
</comment>
<reference evidence="16 17" key="1">
    <citation type="journal article" date="2011" name="J. Gen. Appl. Microbiol.">
        <title>Draft genome sequencing of the enigmatic yeast Saitoella complicata.</title>
        <authorList>
            <person name="Nishida H."/>
            <person name="Hamamoto M."/>
            <person name="Sugiyama J."/>
        </authorList>
    </citation>
    <scope>NUCLEOTIDE SEQUENCE [LARGE SCALE GENOMIC DNA]</scope>
    <source>
        <strain evidence="16 17">NRRL Y-17804</strain>
    </source>
</reference>
<evidence type="ECO:0000256" key="10">
    <source>
        <dbReference type="ARBA" id="ARBA00023002"/>
    </source>
</evidence>
<keyword evidence="7" id="KW-0812">Transmembrane</keyword>
<dbReference type="InterPro" id="IPR000172">
    <property type="entry name" value="GMC_OxRdtase_N"/>
</dbReference>
<dbReference type="EC" id="1.1.3.20" evidence="5 12"/>
<keyword evidence="17" id="KW-1185">Reference proteome</keyword>
<dbReference type="Proteomes" id="UP000033140">
    <property type="component" value="Unassembled WGS sequence"/>
</dbReference>
<dbReference type="InterPro" id="IPR007867">
    <property type="entry name" value="GMC_OxRtase_C"/>
</dbReference>
<evidence type="ECO:0000256" key="13">
    <source>
        <dbReference type="PIRSR" id="PIRSR028937-1"/>
    </source>
</evidence>
<dbReference type="OrthoDB" id="269227at2759"/>
<protein>
    <recommendedName>
        <fullName evidence="5 12">Long-chain-alcohol oxidase</fullName>
        <ecNumber evidence="5 12">1.1.3.20</ecNumber>
    </recommendedName>
</protein>
<sequence length="711" mass="77571">MTAAKSVFTPAQWEVLDALLDTIIAPLTDEEINSLKSDTTARSIASERDTEAVTAFLRQSATSAPGFRQRIEGVFRDCIAPDAIAEAARTFSILRTIPGSLILTGSTTPIHLRTRHEREKILLQWSNSRFAKIRGLYATVKGLATNTFVKSANETLKALGYEARDADADHPERYTAKTFPTYKFLSLDGDGDDVELTYDAVIIGSGSGGGVTAARLAQSGHRVLVLEKGQFFPYDKLTLSEAEAHDKMYQSRGTLFSDDASTFTLAGSTFGGGSTVNWSGSLQTQAYVREEWAREGCTFYREPLYQEALDHVCHRMGVSDKHIRHNPANQTLVEGARRLGYPVANIPQNTMGTEHWCGYCGHGCRFGEKAGGVMTWLKDAADAGAEFVCEAEVEKVVIEKGRAKGVVCRVKREDGKEVVLKVNAKTVVVAGGSLNSPLILRRSGLRNLHIGRNLHLHPVICVAGFWDSKRTEPYKGGIMTAVSPIVENLDHQGHGPKLECLSMQPALAAAVFPWKGAKEYKRLWTRYDQCVGYISLTRDRDSGRVFEDEKTGIVRLEYTPSAFDRGNMLEGAIKIADCLVAGGVDEIVLSTAAPTFRVDHASALGIADPNYVKWVEEVRRMGVVPQRDGVGSAHQMGTCRMSRDPSKGVCDTKGKVWGVEGLWVSDASVFSSASGVNPMVTTMATAYYIAGKVLEEMEGGRDGKGLQLARL</sequence>
<dbReference type="SUPFAM" id="SSF51905">
    <property type="entry name" value="FAD/NAD(P)-binding domain"/>
    <property type="match status" value="1"/>
</dbReference>
<feature type="active site" description="Proton acceptor" evidence="13">
    <location>
        <position position="634"/>
    </location>
</feature>
<evidence type="ECO:0000256" key="9">
    <source>
        <dbReference type="ARBA" id="ARBA00022989"/>
    </source>
</evidence>
<feature type="domain" description="Glucose-methanol-choline oxidoreductase C-terminal" evidence="15">
    <location>
        <begin position="553"/>
        <end position="686"/>
    </location>
</feature>
<dbReference type="STRING" id="698492.A0A0E9NRK8"/>
<dbReference type="Gene3D" id="3.50.50.60">
    <property type="entry name" value="FAD/NAD(P)-binding domain"/>
    <property type="match status" value="2"/>
</dbReference>
<evidence type="ECO:0000259" key="14">
    <source>
        <dbReference type="Pfam" id="PF00732"/>
    </source>
</evidence>
<dbReference type="EMBL" id="BACD03000058">
    <property type="protein sequence ID" value="GAO52060.1"/>
    <property type="molecule type" value="Genomic_DNA"/>
</dbReference>